<dbReference type="AlphaFoldDB" id="A0A0A3IR39"/>
<gene>
    <name evidence="1" type="ORF">CD32_08655</name>
</gene>
<sequence>MILEEPAFKLTIRGMDFFNEELSCLGWQFAEVLKSIKNHTENYDWYIFDVLGTSNSGLLDLFPLNTSGLCVVLSTNELIDKVKKVIQFESGVFIAVQKGKEVNWDFGCLPGTEESEGLQHPFAEIEIRAFDYSFFEFYGRNVEIKQSVLNHFQENEMR</sequence>
<comment type="caution">
    <text evidence="1">The sequence shown here is derived from an EMBL/GenBank/DDBJ whole genome shotgun (WGS) entry which is preliminary data.</text>
</comment>
<organism evidence="1 2">
    <name type="scientific">Lysinibacillus odysseyi 34hs-1 = NBRC 100172</name>
    <dbReference type="NCBI Taxonomy" id="1220589"/>
    <lineage>
        <taxon>Bacteria</taxon>
        <taxon>Bacillati</taxon>
        <taxon>Bacillota</taxon>
        <taxon>Bacilli</taxon>
        <taxon>Bacillales</taxon>
        <taxon>Bacillaceae</taxon>
        <taxon>Lysinibacillus</taxon>
    </lineage>
</organism>
<dbReference type="RefSeq" id="WP_036153572.1">
    <property type="nucleotide sequence ID" value="NZ_AVCX01000007.1"/>
</dbReference>
<evidence type="ECO:0000313" key="2">
    <source>
        <dbReference type="Proteomes" id="UP000030437"/>
    </source>
</evidence>
<dbReference type="OrthoDB" id="2654597at2"/>
<accession>A0A0A3IR39</accession>
<dbReference type="EMBL" id="JPVP01000054">
    <property type="protein sequence ID" value="KGR85308.1"/>
    <property type="molecule type" value="Genomic_DNA"/>
</dbReference>
<name>A0A0A3IR39_9BACI</name>
<proteinExistence type="predicted"/>
<reference evidence="1 2" key="1">
    <citation type="submission" date="2014-02" db="EMBL/GenBank/DDBJ databases">
        <title>Draft genome sequence of Lysinibacillus odysseyi NBRC 100172.</title>
        <authorList>
            <person name="Zhang F."/>
            <person name="Wang G."/>
            <person name="Zhang L."/>
        </authorList>
    </citation>
    <scope>NUCLEOTIDE SEQUENCE [LARGE SCALE GENOMIC DNA]</scope>
    <source>
        <strain evidence="1 2">NBRC 100172</strain>
    </source>
</reference>
<protein>
    <submittedName>
        <fullName evidence="1">Uncharacterized protein</fullName>
    </submittedName>
</protein>
<keyword evidence="2" id="KW-1185">Reference proteome</keyword>
<evidence type="ECO:0000313" key="1">
    <source>
        <dbReference type="EMBL" id="KGR85308.1"/>
    </source>
</evidence>
<dbReference type="Proteomes" id="UP000030437">
    <property type="component" value="Unassembled WGS sequence"/>
</dbReference>